<evidence type="ECO:0000313" key="2">
    <source>
        <dbReference type="EMBL" id="CAH0377433.1"/>
    </source>
</evidence>
<dbReference type="EMBL" id="CAKKNE010000005">
    <property type="protein sequence ID" value="CAH0377433.1"/>
    <property type="molecule type" value="Genomic_DNA"/>
</dbReference>
<dbReference type="CDD" id="cd22744">
    <property type="entry name" value="OTU"/>
    <property type="match status" value="1"/>
</dbReference>
<reference evidence="1" key="1">
    <citation type="submission" date="2021-01" db="EMBL/GenBank/DDBJ databases">
        <authorList>
            <person name="Corre E."/>
            <person name="Pelletier E."/>
            <person name="Niang G."/>
            <person name="Scheremetjew M."/>
            <person name="Finn R."/>
            <person name="Kale V."/>
            <person name="Holt S."/>
            <person name="Cochrane G."/>
            <person name="Meng A."/>
            <person name="Brown T."/>
            <person name="Cohen L."/>
        </authorList>
    </citation>
    <scope>NUCLEOTIDE SEQUENCE</scope>
    <source>
        <strain evidence="1">CCMP1756</strain>
    </source>
</reference>
<name>A0A7S3ZP75_9STRA</name>
<reference evidence="2" key="2">
    <citation type="submission" date="2021-11" db="EMBL/GenBank/DDBJ databases">
        <authorList>
            <consortium name="Genoscope - CEA"/>
            <person name="William W."/>
        </authorList>
    </citation>
    <scope>NUCLEOTIDE SEQUENCE</scope>
</reference>
<organism evidence="1">
    <name type="scientific">Pelagomonas calceolata</name>
    <dbReference type="NCBI Taxonomy" id="35677"/>
    <lineage>
        <taxon>Eukaryota</taxon>
        <taxon>Sar</taxon>
        <taxon>Stramenopiles</taxon>
        <taxon>Ochrophyta</taxon>
        <taxon>Pelagophyceae</taxon>
        <taxon>Pelagomonadales</taxon>
        <taxon>Pelagomonadaceae</taxon>
        <taxon>Pelagomonas</taxon>
    </lineage>
</organism>
<evidence type="ECO:0000313" key="3">
    <source>
        <dbReference type="Proteomes" id="UP000789595"/>
    </source>
</evidence>
<evidence type="ECO:0008006" key="4">
    <source>
        <dbReference type="Google" id="ProtNLM"/>
    </source>
</evidence>
<evidence type="ECO:0000313" key="1">
    <source>
        <dbReference type="EMBL" id="CAE0689571.1"/>
    </source>
</evidence>
<keyword evidence="3" id="KW-1185">Reference proteome</keyword>
<gene>
    <name evidence="1" type="ORF">PCAL00307_LOCUS5005</name>
    <name evidence="2" type="ORF">PECAL_5P19850</name>
</gene>
<dbReference type="Gene3D" id="3.90.70.80">
    <property type="match status" value="1"/>
</dbReference>
<dbReference type="AlphaFoldDB" id="A0A7S3ZP75"/>
<proteinExistence type="predicted"/>
<dbReference type="OrthoDB" id="203552at2759"/>
<sequence length="189" mass="21126">MSRTATLKKLLGDDWSLEFVDADGDCFFACVSKAFDGDPTTQDLRDVVADACDDETLESFRAARAAGLEDYDFVDDCDDLDALRARLRIPGGAAGCVWADDFALRTIAAHQKVGFAILDEAARGAGRFVVIDPQNIMIILQRTRRQHYNLVVRGHSYTFSRDEIDVHWAVRGDADEAPRAKRARRTREK</sequence>
<protein>
    <recommendedName>
        <fullName evidence="4">OTU domain-containing protein</fullName>
    </recommendedName>
</protein>
<dbReference type="Proteomes" id="UP000789595">
    <property type="component" value="Unassembled WGS sequence"/>
</dbReference>
<accession>A0A7S3ZP75</accession>
<dbReference type="EMBL" id="HBIW01006040">
    <property type="protein sequence ID" value="CAE0689571.1"/>
    <property type="molecule type" value="Transcribed_RNA"/>
</dbReference>